<dbReference type="Proteomes" id="UP000636505">
    <property type="component" value="Unassembled WGS sequence"/>
</dbReference>
<keyword evidence="1" id="KW-0560">Oxidoreductase</keyword>
<dbReference type="EMBL" id="JADEXG010000014">
    <property type="protein sequence ID" value="MBE9077225.1"/>
    <property type="molecule type" value="Genomic_DNA"/>
</dbReference>
<sequence>MTERQRRVVVIGCGIVGAMIAYELSQDATLDVLVLDRQPPAQGATGAALGVLMGIINHKVKGRSWRLRQASIERYPSLIAELETQLQRSVPFNRQGIVSLCFSAEKLTRWQSLQAIRAEQGWPLEIWSPAQLKERCPQIETAGLAAAIYSPQDGQVHPAQLTQALVTAAQQRGVRFNWRAEVTELMAESSHCQRVCTTQAEHDADWVVVSAGLGAVGLSQVAQTSLRMIPVLGQAMAIRLAATLGDRDFQPVINGNDIHLVPNGDGHYWLGATVEFPPDGANSLAAVPQAELLEEVRQGAIAYCPTIAQAQITKTWTGFRPRPKDQAAPVIAPLSGYDNVILATGHYRNGVLLAPATAKRVKEMILNA</sequence>
<dbReference type="Gene3D" id="3.50.50.60">
    <property type="entry name" value="FAD/NAD(P)-binding domain"/>
    <property type="match status" value="1"/>
</dbReference>
<dbReference type="RefSeq" id="WP_193905889.1">
    <property type="nucleotide sequence ID" value="NZ_JADEXG010000014.1"/>
</dbReference>
<name>A0A8J7DMS4_9CYAN</name>
<keyword evidence="5" id="KW-1185">Reference proteome</keyword>
<evidence type="ECO:0000256" key="2">
    <source>
        <dbReference type="SAM" id="Phobius"/>
    </source>
</evidence>
<dbReference type="AlphaFoldDB" id="A0A8J7DMS4"/>
<dbReference type="PANTHER" id="PTHR13847">
    <property type="entry name" value="SARCOSINE DEHYDROGENASE-RELATED"/>
    <property type="match status" value="1"/>
</dbReference>
<keyword evidence="2" id="KW-0812">Transmembrane</keyword>
<dbReference type="PANTHER" id="PTHR13847:SF289">
    <property type="entry name" value="GLYCINE OXIDASE"/>
    <property type="match status" value="1"/>
</dbReference>
<proteinExistence type="predicted"/>
<comment type="caution">
    <text evidence="4">The sequence shown here is derived from an EMBL/GenBank/DDBJ whole genome shotgun (WGS) entry which is preliminary data.</text>
</comment>
<reference evidence="4" key="1">
    <citation type="submission" date="2020-10" db="EMBL/GenBank/DDBJ databases">
        <authorList>
            <person name="Castelo-Branco R."/>
            <person name="Eusebio N."/>
            <person name="Adriana R."/>
            <person name="Vieira A."/>
            <person name="Brugerolle De Fraissinette N."/>
            <person name="Rezende De Castro R."/>
            <person name="Schneider M.P."/>
            <person name="Vasconcelos V."/>
            <person name="Leao P.N."/>
        </authorList>
    </citation>
    <scope>NUCLEOTIDE SEQUENCE</scope>
    <source>
        <strain evidence="4">LEGE 07310</strain>
    </source>
</reference>
<gene>
    <name evidence="4" type="ORF">IQ241_07945</name>
</gene>
<evidence type="ECO:0000259" key="3">
    <source>
        <dbReference type="Pfam" id="PF01266"/>
    </source>
</evidence>
<dbReference type="SUPFAM" id="SSF54373">
    <property type="entry name" value="FAD-linked reductases, C-terminal domain"/>
    <property type="match status" value="1"/>
</dbReference>
<keyword evidence="2" id="KW-1133">Transmembrane helix</keyword>
<dbReference type="Pfam" id="PF01266">
    <property type="entry name" value="DAO"/>
    <property type="match status" value="1"/>
</dbReference>
<feature type="transmembrane region" description="Helical" evidence="2">
    <location>
        <begin position="44"/>
        <end position="60"/>
    </location>
</feature>
<evidence type="ECO:0000256" key="1">
    <source>
        <dbReference type="ARBA" id="ARBA00023002"/>
    </source>
</evidence>
<feature type="transmembrane region" description="Helical" evidence="2">
    <location>
        <begin position="7"/>
        <end position="24"/>
    </location>
</feature>
<evidence type="ECO:0000313" key="5">
    <source>
        <dbReference type="Proteomes" id="UP000636505"/>
    </source>
</evidence>
<dbReference type="GO" id="GO:0005737">
    <property type="term" value="C:cytoplasm"/>
    <property type="evidence" value="ECO:0007669"/>
    <property type="project" value="TreeGrafter"/>
</dbReference>
<accession>A0A8J7DMS4</accession>
<keyword evidence="2" id="KW-0472">Membrane</keyword>
<dbReference type="Gene3D" id="3.30.9.10">
    <property type="entry name" value="D-Amino Acid Oxidase, subunit A, domain 2"/>
    <property type="match status" value="1"/>
</dbReference>
<organism evidence="4 5">
    <name type="scientific">Vasconcelosia minhoensis LEGE 07310</name>
    <dbReference type="NCBI Taxonomy" id="915328"/>
    <lineage>
        <taxon>Bacteria</taxon>
        <taxon>Bacillati</taxon>
        <taxon>Cyanobacteriota</taxon>
        <taxon>Cyanophyceae</taxon>
        <taxon>Nodosilineales</taxon>
        <taxon>Cymatolegaceae</taxon>
        <taxon>Vasconcelosia</taxon>
        <taxon>Vasconcelosia minhoensis</taxon>
    </lineage>
</organism>
<evidence type="ECO:0000313" key="4">
    <source>
        <dbReference type="EMBL" id="MBE9077225.1"/>
    </source>
</evidence>
<protein>
    <submittedName>
        <fullName evidence="4">FAD-binding oxidoreductase</fullName>
    </submittedName>
</protein>
<feature type="domain" description="FAD dependent oxidoreductase" evidence="3">
    <location>
        <begin position="7"/>
        <end position="363"/>
    </location>
</feature>
<dbReference type="InterPro" id="IPR036188">
    <property type="entry name" value="FAD/NAD-bd_sf"/>
</dbReference>
<dbReference type="InterPro" id="IPR006076">
    <property type="entry name" value="FAD-dep_OxRdtase"/>
</dbReference>
<dbReference type="GO" id="GO:0016491">
    <property type="term" value="F:oxidoreductase activity"/>
    <property type="evidence" value="ECO:0007669"/>
    <property type="project" value="UniProtKB-KW"/>
</dbReference>
<dbReference type="SUPFAM" id="SSF51905">
    <property type="entry name" value="FAD/NAD(P)-binding domain"/>
    <property type="match status" value="1"/>
</dbReference>